<gene>
    <name evidence="2" type="ORF">rCG_26763</name>
</gene>
<name>A6HMD9_RAT</name>
<dbReference type="AlphaFoldDB" id="A6HMD9"/>
<dbReference type="Proteomes" id="UP000234681">
    <property type="component" value="Chromosome 3"/>
</dbReference>
<evidence type="ECO:0000313" key="2">
    <source>
        <dbReference type="EMBL" id="EDL79190.1"/>
    </source>
</evidence>
<reference evidence="3" key="1">
    <citation type="submission" date="2005-09" db="EMBL/GenBank/DDBJ databases">
        <authorList>
            <person name="Mural R.J."/>
            <person name="Li P.W."/>
            <person name="Adams M.D."/>
            <person name="Amanatides P.G."/>
            <person name="Baden-Tillson H."/>
            <person name="Barnstead M."/>
            <person name="Chin S.H."/>
            <person name="Dew I."/>
            <person name="Evans C.A."/>
            <person name="Ferriera S."/>
            <person name="Flanigan M."/>
            <person name="Fosler C."/>
            <person name="Glodek A."/>
            <person name="Gu Z."/>
            <person name="Holt R.A."/>
            <person name="Jennings D."/>
            <person name="Kraft C.L."/>
            <person name="Lu F."/>
            <person name="Nguyen T."/>
            <person name="Nusskern D.R."/>
            <person name="Pfannkoch C.M."/>
            <person name="Sitter C."/>
            <person name="Sutton G.G."/>
            <person name="Venter J.C."/>
            <person name="Wang Z."/>
            <person name="Woodage T."/>
            <person name="Zheng X.H."/>
            <person name="Zhong F."/>
        </authorList>
    </citation>
    <scope>NUCLEOTIDE SEQUENCE [LARGE SCALE GENOMIC DNA]</scope>
    <source>
        <strain>BN</strain>
        <strain evidence="3">Sprague-Dawley</strain>
    </source>
</reference>
<protein>
    <submittedName>
        <fullName evidence="2">RCG26763</fullName>
    </submittedName>
</protein>
<dbReference type="EMBL" id="CH473949">
    <property type="protein sequence ID" value="EDL79190.1"/>
    <property type="molecule type" value="Genomic_DNA"/>
</dbReference>
<proteinExistence type="predicted"/>
<organism evidence="2 3">
    <name type="scientific">Rattus norvegicus</name>
    <name type="common">Rat</name>
    <dbReference type="NCBI Taxonomy" id="10116"/>
    <lineage>
        <taxon>Eukaryota</taxon>
        <taxon>Metazoa</taxon>
        <taxon>Chordata</taxon>
        <taxon>Craniata</taxon>
        <taxon>Vertebrata</taxon>
        <taxon>Euteleostomi</taxon>
        <taxon>Mammalia</taxon>
        <taxon>Eutheria</taxon>
        <taxon>Euarchontoglires</taxon>
        <taxon>Glires</taxon>
        <taxon>Rodentia</taxon>
        <taxon>Myomorpha</taxon>
        <taxon>Muroidea</taxon>
        <taxon>Muridae</taxon>
        <taxon>Murinae</taxon>
        <taxon>Rattus</taxon>
    </lineage>
</organism>
<evidence type="ECO:0000313" key="3">
    <source>
        <dbReference type="Proteomes" id="UP000234681"/>
    </source>
</evidence>
<sequence>MLALRVSAEGGGDTQSCACPAATTIGSRHAGREGRGRLCTAPEGRATTS</sequence>
<accession>A6HMD9</accession>
<evidence type="ECO:0000256" key="1">
    <source>
        <dbReference type="SAM" id="MobiDB-lite"/>
    </source>
</evidence>
<feature type="region of interest" description="Disordered" evidence="1">
    <location>
        <begin position="26"/>
        <end position="49"/>
    </location>
</feature>